<evidence type="ECO:0000259" key="5">
    <source>
        <dbReference type="PROSITE" id="PS50111"/>
    </source>
</evidence>
<dbReference type="Gene3D" id="1.10.287.950">
    <property type="entry name" value="Methyl-accepting chemotaxis protein"/>
    <property type="match status" value="1"/>
</dbReference>
<dbReference type="CDD" id="cd06225">
    <property type="entry name" value="HAMP"/>
    <property type="match status" value="1"/>
</dbReference>
<dbReference type="Pfam" id="PF00672">
    <property type="entry name" value="HAMP"/>
    <property type="match status" value="1"/>
</dbReference>
<dbReference type="GO" id="GO:0007165">
    <property type="term" value="P:signal transduction"/>
    <property type="evidence" value="ECO:0007669"/>
    <property type="project" value="UniProtKB-KW"/>
</dbReference>
<dbReference type="SMART" id="SM00283">
    <property type="entry name" value="MA"/>
    <property type="match status" value="1"/>
</dbReference>
<dbReference type="SMART" id="SM00304">
    <property type="entry name" value="HAMP"/>
    <property type="match status" value="1"/>
</dbReference>
<feature type="domain" description="Methyl-accepting transducer" evidence="5">
    <location>
        <begin position="290"/>
        <end position="526"/>
    </location>
</feature>
<evidence type="ECO:0000256" key="3">
    <source>
        <dbReference type="PROSITE-ProRule" id="PRU00284"/>
    </source>
</evidence>
<dbReference type="Proteomes" id="UP000694660">
    <property type="component" value="Unassembled WGS sequence"/>
</dbReference>
<dbReference type="PRINTS" id="PR00260">
    <property type="entry name" value="CHEMTRNSDUCR"/>
</dbReference>
<evidence type="ECO:0000256" key="4">
    <source>
        <dbReference type="SAM" id="Phobius"/>
    </source>
</evidence>
<dbReference type="GO" id="GO:0006935">
    <property type="term" value="P:chemotaxis"/>
    <property type="evidence" value="ECO:0007669"/>
    <property type="project" value="InterPro"/>
</dbReference>
<name>A0A944DA97_DENI1</name>
<sequence>MRPVERPVHHLGRWRRFLPGRLRIGQRLVLGFGCLVCLLMALGGGLYVLLHGIKGHARFIEDVYLSQAEAATELSEGATRIRLAVASMSTAETIDGATRVLRAVDASVEMVQRASKVIEAAQVGDGADAEEIRTFGLFKSKYADALATLVEVRGLLTEPSGLSTARLLLSEDVAPALQLAQQALDAYLTVAAERSRSRIEGIGQSADQALKLLIGATLSALVLAIVISWLVTRSIVGSMRRLSSVVARVGNGDLSVAPVVVGSDEVAQVEAGMGRMASALTAVIVEIQCSVRRINEAASELARSSEAVGKRCDSQAETSADIASALEDISVSIGRVSTLAGDARQVCVESGELSSDGVDAIHQVGREIDSIVKTVKEAHVETRSLDGRIGAIAGMVDMIREVAEQTNLLALNAAIEAARAGEHGRGFAVVADEVRSLAEKTGKAAREITDLVASIRTGSGAMATRMETAVATVAEGTVRSRQATDVVHRAQQASSKVVGFIDELDLGLRAQATGANDVSRRVESVARMAAENSGAVQDVAVAAGELRALAEKLAGCVAHFHVAGRG</sequence>
<dbReference type="InterPro" id="IPR003660">
    <property type="entry name" value="HAMP_dom"/>
</dbReference>
<keyword evidence="4" id="KW-0812">Transmembrane</keyword>
<evidence type="ECO:0000256" key="1">
    <source>
        <dbReference type="ARBA" id="ARBA00023224"/>
    </source>
</evidence>
<evidence type="ECO:0000313" key="8">
    <source>
        <dbReference type="Proteomes" id="UP000694660"/>
    </source>
</evidence>
<dbReference type="PROSITE" id="PS50885">
    <property type="entry name" value="HAMP"/>
    <property type="match status" value="1"/>
</dbReference>
<proteinExistence type="inferred from homology"/>
<feature type="domain" description="HAMP" evidence="6">
    <location>
        <begin position="233"/>
        <end position="285"/>
    </location>
</feature>
<dbReference type="InterPro" id="IPR004090">
    <property type="entry name" value="Chemotax_Me-accpt_rcpt"/>
</dbReference>
<keyword evidence="1 3" id="KW-0807">Transducer</keyword>
<dbReference type="Pfam" id="PF00015">
    <property type="entry name" value="MCPsignal"/>
    <property type="match status" value="1"/>
</dbReference>
<dbReference type="PROSITE" id="PS50111">
    <property type="entry name" value="CHEMOTAXIS_TRANSDUC_2"/>
    <property type="match status" value="1"/>
</dbReference>
<keyword evidence="4" id="KW-1133">Transmembrane helix</keyword>
<gene>
    <name evidence="7" type="ORF">I8J34_10665</name>
</gene>
<dbReference type="RefSeq" id="WP_214361389.1">
    <property type="nucleotide sequence ID" value="NZ_JAEKFT010000010.1"/>
</dbReference>
<dbReference type="InterPro" id="IPR004089">
    <property type="entry name" value="MCPsignal_dom"/>
</dbReference>
<dbReference type="AlphaFoldDB" id="A0A944DA97"/>
<keyword evidence="8" id="KW-1185">Reference proteome</keyword>
<feature type="transmembrane region" description="Helical" evidence="4">
    <location>
        <begin position="212"/>
        <end position="231"/>
    </location>
</feature>
<accession>A0A944DA97</accession>
<reference evidence="8" key="1">
    <citation type="journal article" date="2022" name="ISME J.">
        <title>Genetic and phylogenetic analysis of dissimilatory iodate-reducing bacteria identifies potential niches across the world's oceans.</title>
        <authorList>
            <person name="Reyes-Umana V."/>
            <person name="Henning Z."/>
            <person name="Lee K."/>
            <person name="Barnum T.P."/>
            <person name="Coates J.D."/>
        </authorList>
    </citation>
    <scope>NUCLEOTIDE SEQUENCE [LARGE SCALE GENOMIC DNA]</scope>
    <source>
        <strain evidence="8">IR12</strain>
    </source>
</reference>
<evidence type="ECO:0000256" key="2">
    <source>
        <dbReference type="ARBA" id="ARBA00029447"/>
    </source>
</evidence>
<evidence type="ECO:0000313" key="7">
    <source>
        <dbReference type="EMBL" id="MBT0961632.1"/>
    </source>
</evidence>
<keyword evidence="4" id="KW-0472">Membrane</keyword>
<dbReference type="EMBL" id="JAEKFT010000010">
    <property type="protein sequence ID" value="MBT0961632.1"/>
    <property type="molecule type" value="Genomic_DNA"/>
</dbReference>
<protein>
    <submittedName>
        <fullName evidence="7">Methyl-accepting chemotaxis protein</fullName>
    </submittedName>
</protein>
<comment type="similarity">
    <text evidence="2">Belongs to the methyl-accepting chemotaxis (MCP) protein family.</text>
</comment>
<feature type="transmembrane region" description="Helical" evidence="4">
    <location>
        <begin position="28"/>
        <end position="50"/>
    </location>
</feature>
<evidence type="ECO:0000259" key="6">
    <source>
        <dbReference type="PROSITE" id="PS50885"/>
    </source>
</evidence>
<dbReference type="SUPFAM" id="SSF58104">
    <property type="entry name" value="Methyl-accepting chemotaxis protein (MCP) signaling domain"/>
    <property type="match status" value="1"/>
</dbReference>
<dbReference type="GO" id="GO:0016020">
    <property type="term" value="C:membrane"/>
    <property type="evidence" value="ECO:0007669"/>
    <property type="project" value="InterPro"/>
</dbReference>
<dbReference type="PANTHER" id="PTHR32089:SF112">
    <property type="entry name" value="LYSOZYME-LIKE PROTEIN-RELATED"/>
    <property type="match status" value="1"/>
</dbReference>
<organism evidence="7 8">
    <name type="scientific">Denitromonas iodatirespirans</name>
    <dbReference type="NCBI Taxonomy" id="2795389"/>
    <lineage>
        <taxon>Bacteria</taxon>
        <taxon>Pseudomonadati</taxon>
        <taxon>Pseudomonadota</taxon>
        <taxon>Betaproteobacteria</taxon>
        <taxon>Rhodocyclales</taxon>
        <taxon>Zoogloeaceae</taxon>
        <taxon>Denitromonas</taxon>
    </lineage>
</organism>
<comment type="caution">
    <text evidence="7">The sequence shown here is derived from an EMBL/GenBank/DDBJ whole genome shotgun (WGS) entry which is preliminary data.</text>
</comment>
<dbReference type="PANTHER" id="PTHR32089">
    <property type="entry name" value="METHYL-ACCEPTING CHEMOTAXIS PROTEIN MCPB"/>
    <property type="match status" value="1"/>
</dbReference>
<dbReference type="GO" id="GO:0004888">
    <property type="term" value="F:transmembrane signaling receptor activity"/>
    <property type="evidence" value="ECO:0007669"/>
    <property type="project" value="InterPro"/>
</dbReference>